<dbReference type="Pfam" id="PF04542">
    <property type="entry name" value="Sigma70_r2"/>
    <property type="match status" value="1"/>
</dbReference>
<dbReference type="SUPFAM" id="SSF88946">
    <property type="entry name" value="Sigma2 domain of RNA polymerase sigma factors"/>
    <property type="match status" value="1"/>
</dbReference>
<feature type="domain" description="RNA polymerase sigma-70 region 2" evidence="2">
    <location>
        <begin position="4"/>
        <end position="69"/>
    </location>
</feature>
<dbReference type="SUPFAM" id="SSF88659">
    <property type="entry name" value="Sigma3 and sigma4 domains of RNA polymerase sigma factors"/>
    <property type="match status" value="1"/>
</dbReference>
<dbReference type="Pfam" id="PF08281">
    <property type="entry name" value="Sigma70_r4_2"/>
    <property type="match status" value="1"/>
</dbReference>
<dbReference type="NCBIfam" id="TIGR02937">
    <property type="entry name" value="sigma70-ECF"/>
    <property type="match status" value="1"/>
</dbReference>
<dbReference type="NCBIfam" id="TIGR02957">
    <property type="entry name" value="SigX4"/>
    <property type="match status" value="1"/>
</dbReference>
<feature type="domain" description="RNA polymerase sigma factor 70 region 4 type 2" evidence="3">
    <location>
        <begin position="104"/>
        <end position="154"/>
    </location>
</feature>
<sequence length="286" mass="32485">MEQLYAAYKPLLFSIAYRMMGTILDAEDIVQEAFMAVQSLQTDEIKNMKAYLCKLTMNRCLNELKSARKRRETYFGEWLPEPLIAHGDQPFDAAEANETLSYAFLVMLDRLSPMERAVFVLRTAFGFDYGEIARIVDKNEANCRKLFSNANKRLETSDVRQAVRHDGLRVKQLERFVTAFKQRNVEQLLELLTEDAVLVTDGGGRVRAAVKPIFTRERIATLLDVISAHGLLGVEGIIMPVNGQEEVVFIKDNAVIAVLCIRFASADASQIDRIYIVMNPDKLKQR</sequence>
<dbReference type="Gene3D" id="1.10.10.10">
    <property type="entry name" value="Winged helix-like DNA-binding domain superfamily/Winged helix DNA-binding domain"/>
    <property type="match status" value="1"/>
</dbReference>
<dbReference type="InterPro" id="IPR036388">
    <property type="entry name" value="WH-like_DNA-bd_sf"/>
</dbReference>
<dbReference type="InterPro" id="IPR007627">
    <property type="entry name" value="RNA_pol_sigma70_r2"/>
</dbReference>
<proteinExistence type="predicted"/>
<dbReference type="SUPFAM" id="SSF54427">
    <property type="entry name" value="NTF2-like"/>
    <property type="match status" value="1"/>
</dbReference>
<dbReference type="InterPro" id="IPR013325">
    <property type="entry name" value="RNA_pol_sigma_r2"/>
</dbReference>
<evidence type="ECO:0000313" key="4">
    <source>
        <dbReference type="EMBL" id="KIL40614.1"/>
    </source>
</evidence>
<accession>A0ABR5AHX3</accession>
<evidence type="ECO:0000313" key="5">
    <source>
        <dbReference type="Proteomes" id="UP000031967"/>
    </source>
</evidence>
<dbReference type="Proteomes" id="UP000031967">
    <property type="component" value="Unassembled WGS sequence"/>
</dbReference>
<dbReference type="InterPro" id="IPR032710">
    <property type="entry name" value="NTF2-like_dom_sf"/>
</dbReference>
<organism evidence="4 5">
    <name type="scientific">Gordoniibacillus kamchatkensis</name>
    <dbReference type="NCBI Taxonomy" id="1590651"/>
    <lineage>
        <taxon>Bacteria</taxon>
        <taxon>Bacillati</taxon>
        <taxon>Bacillota</taxon>
        <taxon>Bacilli</taxon>
        <taxon>Bacillales</taxon>
        <taxon>Paenibacillaceae</taxon>
        <taxon>Gordoniibacillus</taxon>
    </lineage>
</organism>
<evidence type="ECO:0008006" key="6">
    <source>
        <dbReference type="Google" id="ProtNLM"/>
    </source>
</evidence>
<reference evidence="4 5" key="1">
    <citation type="submission" date="2014-12" db="EMBL/GenBank/DDBJ databases">
        <title>Draft genome sequence of Paenibacillus kamchatkensis strain B-2647.</title>
        <authorList>
            <person name="Karlyshev A.V."/>
            <person name="Kudryashova E.B."/>
        </authorList>
    </citation>
    <scope>NUCLEOTIDE SEQUENCE [LARGE SCALE GENOMIC DNA]</scope>
    <source>
        <strain evidence="4 5">VKM B-2647</strain>
    </source>
</reference>
<dbReference type="EMBL" id="JXAK01000019">
    <property type="protein sequence ID" value="KIL40614.1"/>
    <property type="molecule type" value="Genomic_DNA"/>
</dbReference>
<keyword evidence="5" id="KW-1185">Reference proteome</keyword>
<dbReference type="PANTHER" id="PTHR30173:SF36">
    <property type="entry name" value="ECF RNA POLYMERASE SIGMA FACTOR SIGJ"/>
    <property type="match status" value="1"/>
</dbReference>
<dbReference type="InterPro" id="IPR052704">
    <property type="entry name" value="ECF_Sigma-70_Domain"/>
</dbReference>
<evidence type="ECO:0000259" key="3">
    <source>
        <dbReference type="Pfam" id="PF08281"/>
    </source>
</evidence>
<protein>
    <recommendedName>
        <fullName evidence="6">RNA polymerase sigma-70 factor</fullName>
    </recommendedName>
</protein>
<dbReference type="InterPro" id="IPR014303">
    <property type="entry name" value="RNA_pol_sigma-70_ECF"/>
</dbReference>
<dbReference type="Gene3D" id="1.10.1740.10">
    <property type="match status" value="1"/>
</dbReference>
<dbReference type="InterPro" id="IPR013324">
    <property type="entry name" value="RNA_pol_sigma_r3/r4-like"/>
</dbReference>
<gene>
    <name evidence="4" type="ORF">SD70_12510</name>
</gene>
<evidence type="ECO:0000256" key="1">
    <source>
        <dbReference type="ARBA" id="ARBA00011344"/>
    </source>
</evidence>
<comment type="caution">
    <text evidence="4">The sequence shown here is derived from an EMBL/GenBank/DDBJ whole genome shotgun (WGS) entry which is preliminary data.</text>
</comment>
<comment type="subunit">
    <text evidence="1">Interacts transiently with the RNA polymerase catalytic core formed by RpoA, RpoB, RpoC and RpoZ (2 alpha, 1 beta, 1 beta' and 1 omega subunit) to form the RNA polymerase holoenzyme that can initiate transcription.</text>
</comment>
<dbReference type="InterPro" id="IPR013249">
    <property type="entry name" value="RNA_pol_sigma70_r4_t2"/>
</dbReference>
<name>A0ABR5AHX3_9BACL</name>
<dbReference type="PANTHER" id="PTHR30173">
    <property type="entry name" value="SIGMA 19 FACTOR"/>
    <property type="match status" value="1"/>
</dbReference>
<evidence type="ECO:0000259" key="2">
    <source>
        <dbReference type="Pfam" id="PF04542"/>
    </source>
</evidence>
<dbReference type="NCBIfam" id="NF007214">
    <property type="entry name" value="PRK09636.1"/>
    <property type="match status" value="1"/>
</dbReference>
<dbReference type="InterPro" id="IPR014284">
    <property type="entry name" value="RNA_pol_sigma-70_dom"/>
</dbReference>